<dbReference type="InterPro" id="IPR030616">
    <property type="entry name" value="Aur-like"/>
</dbReference>
<gene>
    <name evidence="13" type="ORF">SteCoe_5661</name>
</gene>
<name>A0A1R2CS01_9CILI</name>
<dbReference type="GO" id="GO:0005524">
    <property type="term" value="F:ATP binding"/>
    <property type="evidence" value="ECO:0007669"/>
    <property type="project" value="UniProtKB-UniRule"/>
</dbReference>
<dbReference type="Proteomes" id="UP000187209">
    <property type="component" value="Unassembled WGS sequence"/>
</dbReference>
<comment type="subunit">
    <text evidence="1">Monomer.</text>
</comment>
<evidence type="ECO:0000256" key="11">
    <source>
        <dbReference type="RuleBase" id="RU000304"/>
    </source>
</evidence>
<feature type="binding site" evidence="8">
    <location>
        <position position="186"/>
    </location>
    <ligand>
        <name>ATP</name>
        <dbReference type="ChEBI" id="CHEBI:30616"/>
    </ligand>
</feature>
<evidence type="ECO:0000256" key="7">
    <source>
        <dbReference type="PIRSR" id="PIRSR630616-1"/>
    </source>
</evidence>
<evidence type="ECO:0000256" key="5">
    <source>
        <dbReference type="ARBA" id="ARBA00022777"/>
    </source>
</evidence>
<dbReference type="Gene3D" id="1.10.510.10">
    <property type="entry name" value="Transferase(Phosphotransferase) domain 1"/>
    <property type="match status" value="1"/>
</dbReference>
<keyword evidence="3" id="KW-0808">Transferase</keyword>
<comment type="similarity">
    <text evidence="11">Belongs to the protein kinase superfamily.</text>
</comment>
<feature type="binding site" evidence="8">
    <location>
        <begin position="170"/>
        <end position="171"/>
    </location>
    <ligand>
        <name>ATP</name>
        <dbReference type="ChEBI" id="CHEBI:30616"/>
    </ligand>
</feature>
<evidence type="ECO:0000256" key="8">
    <source>
        <dbReference type="PIRSR" id="PIRSR630616-2"/>
    </source>
</evidence>
<feature type="binding site" evidence="8">
    <location>
        <position position="71"/>
    </location>
    <ligand>
        <name>ATP</name>
        <dbReference type="ChEBI" id="CHEBI:30616"/>
    </ligand>
</feature>
<evidence type="ECO:0000256" key="2">
    <source>
        <dbReference type="ARBA" id="ARBA00022527"/>
    </source>
</evidence>
<keyword evidence="4 8" id="KW-0547">Nucleotide-binding</keyword>
<dbReference type="Pfam" id="PF00069">
    <property type="entry name" value="Pkinase"/>
    <property type="match status" value="1"/>
</dbReference>
<dbReference type="SUPFAM" id="SSF56112">
    <property type="entry name" value="Protein kinase-like (PK-like)"/>
    <property type="match status" value="1"/>
</dbReference>
<dbReference type="InterPro" id="IPR000719">
    <property type="entry name" value="Prot_kinase_dom"/>
</dbReference>
<dbReference type="PROSITE" id="PS50011">
    <property type="entry name" value="PROTEIN_KINASE_DOM"/>
    <property type="match status" value="1"/>
</dbReference>
<feature type="active site" description="Proton acceptor" evidence="7">
    <location>
        <position position="166"/>
    </location>
</feature>
<organism evidence="13 14">
    <name type="scientific">Stentor coeruleus</name>
    <dbReference type="NCBI Taxonomy" id="5963"/>
    <lineage>
        <taxon>Eukaryota</taxon>
        <taxon>Sar</taxon>
        <taxon>Alveolata</taxon>
        <taxon>Ciliophora</taxon>
        <taxon>Postciliodesmatophora</taxon>
        <taxon>Heterotrichea</taxon>
        <taxon>Heterotrichida</taxon>
        <taxon>Stentoridae</taxon>
        <taxon>Stentor</taxon>
    </lineage>
</organism>
<proteinExistence type="inferred from homology"/>
<evidence type="ECO:0000313" key="13">
    <source>
        <dbReference type="EMBL" id="OMJ91760.1"/>
    </source>
</evidence>
<evidence type="ECO:0000256" key="9">
    <source>
        <dbReference type="PIRSR" id="PIRSR630616-3"/>
    </source>
</evidence>
<dbReference type="GO" id="GO:0004674">
    <property type="term" value="F:protein serine/threonine kinase activity"/>
    <property type="evidence" value="ECO:0007669"/>
    <property type="project" value="UniProtKB-KW"/>
</dbReference>
<dbReference type="OrthoDB" id="10252354at2759"/>
<feature type="binding site" evidence="10">
    <location>
        <position position="75"/>
    </location>
    <ligand>
        <name>ATP</name>
        <dbReference type="ChEBI" id="CHEBI:30616"/>
    </ligand>
</feature>
<evidence type="ECO:0000256" key="1">
    <source>
        <dbReference type="ARBA" id="ARBA00011245"/>
    </source>
</evidence>
<evidence type="ECO:0000256" key="10">
    <source>
        <dbReference type="PROSITE-ProRule" id="PRU10141"/>
    </source>
</evidence>
<evidence type="ECO:0000256" key="6">
    <source>
        <dbReference type="ARBA" id="ARBA00022840"/>
    </source>
</evidence>
<dbReference type="CDD" id="cd05117">
    <property type="entry name" value="STKc_CAMK"/>
    <property type="match status" value="1"/>
</dbReference>
<accession>A0A1R2CS01</accession>
<sequence>MGCAVAKNHHISSKKISSIKTSSIQLRSAVAEKTHTSHLSDYVSVSFLGAGAYGEVLSARHIPSASCRALKIVRKNKFSYNDIKSGEALRETFILEKLNHQNIIKYYEMLEDNLSFYIITELCQGGSLNERLRKLHKFPETMTAEFMKQVLDAVEYLHSKNIVHRDIKLENILLTDSSTNNIKIADFGCSTHLKPNQTLNNCCGSLYYLAPEVLNENYNEKADIWSCGILAVIMLTGCYPYAGNTSDELKEKIKTITSSEIIEKISQMSCEVQDLIKQMLETDPNKRITAEKARKHAWFNKAS</sequence>
<feature type="cross-link" description="Glycyl lysine isopeptide (Lys-Gly) (interchain with G-Cter in SUMO2)" evidence="9">
    <location>
        <position position="168"/>
    </location>
</feature>
<dbReference type="PIRSF" id="PIRSF000654">
    <property type="entry name" value="Integrin-linked_kinase"/>
    <property type="match status" value="1"/>
</dbReference>
<evidence type="ECO:0000259" key="12">
    <source>
        <dbReference type="PROSITE" id="PS50011"/>
    </source>
</evidence>
<dbReference type="FunFam" id="1.10.510.10:FF:000571">
    <property type="entry name" value="Maternal embryonic leucine zipper kinase"/>
    <property type="match status" value="1"/>
</dbReference>
<dbReference type="InterPro" id="IPR011009">
    <property type="entry name" value="Kinase-like_dom_sf"/>
</dbReference>
<keyword evidence="6 8" id="KW-0067">ATP-binding</keyword>
<evidence type="ECO:0000256" key="4">
    <source>
        <dbReference type="ARBA" id="ARBA00022741"/>
    </source>
</evidence>
<keyword evidence="2 11" id="KW-0723">Serine/threonine-protein kinase</keyword>
<dbReference type="PROSITE" id="PS00108">
    <property type="entry name" value="PROTEIN_KINASE_ST"/>
    <property type="match status" value="1"/>
</dbReference>
<dbReference type="InterPro" id="IPR008271">
    <property type="entry name" value="Ser/Thr_kinase_AS"/>
</dbReference>
<keyword evidence="14" id="KW-1185">Reference proteome</keyword>
<reference evidence="13 14" key="1">
    <citation type="submission" date="2016-11" db="EMBL/GenBank/DDBJ databases">
        <title>The macronuclear genome of Stentor coeruleus: a giant cell with tiny introns.</title>
        <authorList>
            <person name="Slabodnick M."/>
            <person name="Ruby J.G."/>
            <person name="Reiff S.B."/>
            <person name="Swart E.C."/>
            <person name="Gosai S."/>
            <person name="Prabakaran S."/>
            <person name="Witkowska E."/>
            <person name="Larue G.E."/>
            <person name="Fisher S."/>
            <person name="Freeman R.M."/>
            <person name="Gunawardena J."/>
            <person name="Chu W."/>
            <person name="Stover N.A."/>
            <person name="Gregory B.D."/>
            <person name="Nowacki M."/>
            <person name="Derisi J."/>
            <person name="Roy S.W."/>
            <person name="Marshall W.F."/>
            <person name="Sood P."/>
        </authorList>
    </citation>
    <scope>NUCLEOTIDE SEQUENCE [LARGE SCALE GENOMIC DNA]</scope>
    <source>
        <strain evidence="13">WM001</strain>
    </source>
</reference>
<dbReference type="InterPro" id="IPR017441">
    <property type="entry name" value="Protein_kinase_ATP_BS"/>
</dbReference>
<evidence type="ECO:0000256" key="3">
    <source>
        <dbReference type="ARBA" id="ARBA00022679"/>
    </source>
</evidence>
<dbReference type="AlphaFoldDB" id="A0A1R2CS01"/>
<dbReference type="PROSITE" id="PS00107">
    <property type="entry name" value="PROTEIN_KINASE_ATP"/>
    <property type="match status" value="1"/>
</dbReference>
<keyword evidence="5" id="KW-0418">Kinase</keyword>
<comment type="caution">
    <text evidence="13">The sequence shown here is derived from an EMBL/GenBank/DDBJ whole genome shotgun (WGS) entry which is preliminary data.</text>
</comment>
<dbReference type="PANTHER" id="PTHR24350">
    <property type="entry name" value="SERINE/THREONINE-PROTEIN KINASE IAL-RELATED"/>
    <property type="match status" value="1"/>
</dbReference>
<protein>
    <recommendedName>
        <fullName evidence="12">Protein kinase domain-containing protein</fullName>
    </recommendedName>
</protein>
<dbReference type="EMBL" id="MPUH01000075">
    <property type="protein sequence ID" value="OMJ91760.1"/>
    <property type="molecule type" value="Genomic_DNA"/>
</dbReference>
<evidence type="ECO:0000313" key="14">
    <source>
        <dbReference type="Proteomes" id="UP000187209"/>
    </source>
</evidence>
<dbReference type="SMART" id="SM00220">
    <property type="entry name" value="S_TKc"/>
    <property type="match status" value="1"/>
</dbReference>
<feature type="domain" description="Protein kinase" evidence="12">
    <location>
        <begin position="42"/>
        <end position="299"/>
    </location>
</feature>